<feature type="transmembrane region" description="Helical" evidence="1">
    <location>
        <begin position="6"/>
        <end position="25"/>
    </location>
</feature>
<keyword evidence="1" id="KW-1133">Transmembrane helix</keyword>
<dbReference type="AlphaFoldDB" id="A0A6M9PPP9"/>
<sequence length="75" mass="7909">MNLKSYIAPIALAVFTAIIGFYLLLGSSPANTRSHSEGGALDAEVLRYFSAKADQYAKEDAEANSGKSAKKAGQI</sequence>
<gene>
    <name evidence="2" type="ORF">DCO17_03280</name>
</gene>
<name>A0A6M9PPP9_9BURK</name>
<keyword evidence="1" id="KW-0472">Membrane</keyword>
<evidence type="ECO:0000313" key="2">
    <source>
        <dbReference type="EMBL" id="QKM64344.1"/>
    </source>
</evidence>
<organism evidence="2 3">
    <name type="scientific">Polynucleobacter tropicus</name>
    <dbReference type="NCBI Taxonomy" id="1743174"/>
    <lineage>
        <taxon>Bacteria</taxon>
        <taxon>Pseudomonadati</taxon>
        <taxon>Pseudomonadota</taxon>
        <taxon>Betaproteobacteria</taxon>
        <taxon>Burkholderiales</taxon>
        <taxon>Burkholderiaceae</taxon>
        <taxon>Polynucleobacter</taxon>
    </lineage>
</organism>
<reference evidence="2 3" key="1">
    <citation type="submission" date="2018-04" db="EMBL/GenBank/DDBJ databases">
        <title>Polynucleobacter sp. UH21B genome.</title>
        <authorList>
            <person name="Hahn M.W."/>
        </authorList>
    </citation>
    <scope>NUCLEOTIDE SEQUENCE [LARGE SCALE GENOMIC DNA]</scope>
    <source>
        <strain evidence="2 3">MWH-UH21B</strain>
    </source>
</reference>
<proteinExistence type="predicted"/>
<evidence type="ECO:0000313" key="3">
    <source>
        <dbReference type="Proteomes" id="UP000503312"/>
    </source>
</evidence>
<dbReference type="EMBL" id="CP028942">
    <property type="protein sequence ID" value="QKM64344.1"/>
    <property type="molecule type" value="Genomic_DNA"/>
</dbReference>
<dbReference type="RefSeq" id="WP_173955388.1">
    <property type="nucleotide sequence ID" value="NZ_CP028942.1"/>
</dbReference>
<keyword evidence="1" id="KW-0812">Transmembrane</keyword>
<protein>
    <submittedName>
        <fullName evidence="2">Uncharacterized protein</fullName>
    </submittedName>
</protein>
<accession>A0A6M9PPP9</accession>
<keyword evidence="3" id="KW-1185">Reference proteome</keyword>
<dbReference type="Proteomes" id="UP000503312">
    <property type="component" value="Chromosome"/>
</dbReference>
<evidence type="ECO:0000256" key="1">
    <source>
        <dbReference type="SAM" id="Phobius"/>
    </source>
</evidence>
<dbReference type="KEGG" id="ptrp:DCO17_03280"/>